<evidence type="ECO:0000313" key="2">
    <source>
        <dbReference type="EMBL" id="RBQ14090.1"/>
    </source>
</evidence>
<comment type="caution">
    <text evidence="2">The sequence shown here is derived from an EMBL/GenBank/DDBJ whole genome shotgun (WGS) entry which is preliminary data.</text>
</comment>
<evidence type="ECO:0000313" key="3">
    <source>
        <dbReference type="Proteomes" id="UP000253303"/>
    </source>
</evidence>
<name>A0A366LK98_9ACTN</name>
<dbReference type="AlphaFoldDB" id="A0A366LK98"/>
<dbReference type="Proteomes" id="UP000253303">
    <property type="component" value="Unassembled WGS sequence"/>
</dbReference>
<proteinExistence type="predicted"/>
<dbReference type="OrthoDB" id="9801455at2"/>
<reference evidence="2 3" key="1">
    <citation type="submission" date="2018-06" db="EMBL/GenBank/DDBJ databases">
        <title>Sphaerisporangium craniellae sp. nov., isolated from a marine sponge in the South China Sea.</title>
        <authorList>
            <person name="Li L."/>
        </authorList>
    </citation>
    <scope>NUCLEOTIDE SEQUENCE [LARGE SCALE GENOMIC DNA]</scope>
    <source>
        <strain evidence="2 3">LHW63015</strain>
    </source>
</reference>
<accession>A0A366LK98</accession>
<keyword evidence="3" id="KW-1185">Reference proteome</keyword>
<sequence>MGTPGSASGLGKRTGGNAGTAPQADSTTPDQRAYLTAIETTYPGWHIVVERGWWWATKHTPPTREQKAAGVLTQFARPGPHEMVAALNVQLGILARMGAA</sequence>
<protein>
    <submittedName>
        <fullName evidence="2">Uncharacterized protein</fullName>
    </submittedName>
</protein>
<feature type="region of interest" description="Disordered" evidence="1">
    <location>
        <begin position="1"/>
        <end position="32"/>
    </location>
</feature>
<dbReference type="EMBL" id="QMEY01000039">
    <property type="protein sequence ID" value="RBQ14090.1"/>
    <property type="molecule type" value="Genomic_DNA"/>
</dbReference>
<organism evidence="2 3">
    <name type="scientific">Spongiactinospora rosea</name>
    <dbReference type="NCBI Taxonomy" id="2248750"/>
    <lineage>
        <taxon>Bacteria</taxon>
        <taxon>Bacillati</taxon>
        <taxon>Actinomycetota</taxon>
        <taxon>Actinomycetes</taxon>
        <taxon>Streptosporangiales</taxon>
        <taxon>Streptosporangiaceae</taxon>
        <taxon>Spongiactinospora</taxon>
    </lineage>
</organism>
<dbReference type="RefSeq" id="WP_113986556.1">
    <property type="nucleotide sequence ID" value="NZ_QMEY01000039.1"/>
</dbReference>
<evidence type="ECO:0000256" key="1">
    <source>
        <dbReference type="SAM" id="MobiDB-lite"/>
    </source>
</evidence>
<gene>
    <name evidence="2" type="ORF">DP939_42725</name>
</gene>